<dbReference type="InterPro" id="IPR000537">
    <property type="entry name" value="UbiA_prenyltransferase"/>
</dbReference>
<keyword evidence="11 12" id="KW-1208">Phospholipid metabolism</keyword>
<comment type="similarity">
    <text evidence="12">Belongs to the UbiA prenyltransferase family. DGGGP synthase subfamily.</text>
</comment>
<dbReference type="HAMAP" id="MF_01286">
    <property type="entry name" value="DGGGP_synth"/>
    <property type="match status" value="1"/>
</dbReference>
<evidence type="ECO:0000313" key="14">
    <source>
        <dbReference type="Proteomes" id="UP000245577"/>
    </source>
</evidence>
<keyword evidence="9 12" id="KW-0472">Membrane</keyword>
<reference evidence="13 14" key="1">
    <citation type="submission" date="2017-03" db="EMBL/GenBank/DDBJ databases">
        <title>Genome sequence of Methanobrevibacter wosei.</title>
        <authorList>
            <person name="Poehlein A."/>
            <person name="Seedorf H."/>
            <person name="Daniel R."/>
        </authorList>
    </citation>
    <scope>NUCLEOTIDE SEQUENCE [LARGE SCALE GENOMIC DNA]</scope>
    <source>
        <strain evidence="13 14">DSM 11979</strain>
    </source>
</reference>
<dbReference type="RefSeq" id="WP_116669522.1">
    <property type="nucleotide sequence ID" value="NZ_CASEFK010000004.1"/>
</dbReference>
<evidence type="ECO:0000313" key="13">
    <source>
        <dbReference type="EMBL" id="PWB85876.1"/>
    </source>
</evidence>
<keyword evidence="5 12" id="KW-0812">Transmembrane</keyword>
<dbReference type="GO" id="GO:0000287">
    <property type="term" value="F:magnesium ion binding"/>
    <property type="evidence" value="ECO:0007669"/>
    <property type="project" value="UniProtKB-UniRule"/>
</dbReference>
<evidence type="ECO:0000256" key="12">
    <source>
        <dbReference type="HAMAP-Rule" id="MF_01286"/>
    </source>
</evidence>
<comment type="function">
    <text evidence="12">Prenyltransferase that catalyzes the transfer of the geranylgeranyl moiety of geranylgeranyl diphosphate (GGPP) to the C2 hydroxyl of (S)-3-O-geranylgeranylglyceryl phosphate (GGGP). This reaction is the second ether-bond-formation step in the biosynthesis of archaeal membrane lipids.</text>
</comment>
<protein>
    <recommendedName>
        <fullName evidence="12">Digeranylgeranylglyceryl phosphate synthase</fullName>
        <shortName evidence="12">DGGGP synthase</shortName>
        <shortName evidence="12">DGGGPS</shortName>
        <ecNumber evidence="12">2.5.1.42</ecNumber>
    </recommendedName>
    <alternativeName>
        <fullName evidence="12">(S)-2,3-di-O-geranylgeranylglyceryl phosphate synthase</fullName>
    </alternativeName>
    <alternativeName>
        <fullName evidence="12">Geranylgeranylglycerol-phosphate geranylgeranyltransferase</fullName>
    </alternativeName>
</protein>
<feature type="transmembrane region" description="Helical" evidence="12">
    <location>
        <begin position="158"/>
        <end position="176"/>
    </location>
</feature>
<accession>A0A2U1S6X8</accession>
<keyword evidence="3 12" id="KW-0444">Lipid biosynthesis</keyword>
<comment type="pathway">
    <text evidence="12">Membrane lipid metabolism; glycerophospholipid metabolism.</text>
</comment>
<dbReference type="InterPro" id="IPR023547">
    <property type="entry name" value="DGGGP_synth"/>
</dbReference>
<comment type="cofactor">
    <cofactor evidence="12">
        <name>Mg(2+)</name>
        <dbReference type="ChEBI" id="CHEBI:18420"/>
    </cofactor>
</comment>
<evidence type="ECO:0000256" key="1">
    <source>
        <dbReference type="ARBA" id="ARBA00004651"/>
    </source>
</evidence>
<dbReference type="Gene3D" id="1.10.357.140">
    <property type="entry name" value="UbiA prenyltransferase"/>
    <property type="match status" value="1"/>
</dbReference>
<comment type="subcellular location">
    <subcellularLocation>
        <location evidence="1 12">Cell membrane</location>
        <topology evidence="1 12">Multi-pass membrane protein</topology>
    </subcellularLocation>
</comment>
<feature type="transmembrane region" description="Helical" evidence="12">
    <location>
        <begin position="82"/>
        <end position="98"/>
    </location>
</feature>
<evidence type="ECO:0000256" key="7">
    <source>
        <dbReference type="ARBA" id="ARBA00022989"/>
    </source>
</evidence>
<keyword evidence="8 12" id="KW-0443">Lipid metabolism</keyword>
<feature type="transmembrane region" description="Helical" evidence="12">
    <location>
        <begin position="104"/>
        <end position="121"/>
    </location>
</feature>
<evidence type="ECO:0000256" key="4">
    <source>
        <dbReference type="ARBA" id="ARBA00022679"/>
    </source>
</evidence>
<evidence type="ECO:0000256" key="6">
    <source>
        <dbReference type="ARBA" id="ARBA00022842"/>
    </source>
</evidence>
<evidence type="ECO:0000256" key="11">
    <source>
        <dbReference type="ARBA" id="ARBA00023264"/>
    </source>
</evidence>
<evidence type="ECO:0000256" key="9">
    <source>
        <dbReference type="ARBA" id="ARBA00023136"/>
    </source>
</evidence>
<dbReference type="OrthoDB" id="11851at2157"/>
<dbReference type="GO" id="GO:0047295">
    <property type="term" value="F:geranylgeranylglycerol-phosphate geranylgeranyltransferase activity"/>
    <property type="evidence" value="ECO:0007669"/>
    <property type="project" value="UniProtKB-UniRule"/>
</dbReference>
<feature type="transmembrane region" description="Helical" evidence="12">
    <location>
        <begin position="205"/>
        <end position="226"/>
    </location>
</feature>
<keyword evidence="7 12" id="KW-1133">Transmembrane helix</keyword>
<dbReference type="GO" id="GO:0046474">
    <property type="term" value="P:glycerophospholipid biosynthetic process"/>
    <property type="evidence" value="ECO:0007669"/>
    <property type="project" value="UniProtKB-UniRule"/>
</dbReference>
<dbReference type="UniPathway" id="UPA00940"/>
<evidence type="ECO:0000256" key="10">
    <source>
        <dbReference type="ARBA" id="ARBA00023209"/>
    </source>
</evidence>
<feature type="transmembrane region" description="Helical" evidence="12">
    <location>
        <begin position="264"/>
        <end position="282"/>
    </location>
</feature>
<dbReference type="Pfam" id="PF01040">
    <property type="entry name" value="UbiA"/>
    <property type="match status" value="1"/>
</dbReference>
<dbReference type="EMBL" id="MZGU01000004">
    <property type="protein sequence ID" value="PWB85876.1"/>
    <property type="molecule type" value="Genomic_DNA"/>
</dbReference>
<keyword evidence="4 12" id="KW-0808">Transferase</keyword>
<keyword evidence="6 12" id="KW-0460">Magnesium</keyword>
<keyword evidence="2 12" id="KW-1003">Cell membrane</keyword>
<gene>
    <name evidence="13" type="primary">cyoE</name>
    <name evidence="13" type="ORF">MBBWO_07220</name>
</gene>
<dbReference type="PANTHER" id="PTHR42723:SF1">
    <property type="entry name" value="CHLOROPHYLL SYNTHASE, CHLOROPLASTIC"/>
    <property type="match status" value="1"/>
</dbReference>
<dbReference type="Gene3D" id="1.20.120.1780">
    <property type="entry name" value="UbiA prenyltransferase"/>
    <property type="match status" value="1"/>
</dbReference>
<evidence type="ECO:0000256" key="8">
    <source>
        <dbReference type="ARBA" id="ARBA00023098"/>
    </source>
</evidence>
<evidence type="ECO:0000256" key="2">
    <source>
        <dbReference type="ARBA" id="ARBA00022475"/>
    </source>
</evidence>
<comment type="catalytic activity">
    <reaction evidence="12">
        <text>sn-3-O-(geranylgeranyl)glycerol 1-phosphate + (2E,6E,10E)-geranylgeranyl diphosphate = 2,3-bis-O-(geranylgeranyl)-sn-glycerol 1-phosphate + diphosphate</text>
        <dbReference type="Rhea" id="RHEA:18109"/>
        <dbReference type="ChEBI" id="CHEBI:33019"/>
        <dbReference type="ChEBI" id="CHEBI:57677"/>
        <dbReference type="ChEBI" id="CHEBI:58756"/>
        <dbReference type="ChEBI" id="CHEBI:58837"/>
        <dbReference type="EC" id="2.5.1.42"/>
    </reaction>
</comment>
<keyword evidence="10 12" id="KW-0594">Phospholipid biosynthesis</keyword>
<dbReference type="AlphaFoldDB" id="A0A2U1S6X8"/>
<evidence type="ECO:0000256" key="3">
    <source>
        <dbReference type="ARBA" id="ARBA00022516"/>
    </source>
</evidence>
<feature type="transmembrane region" description="Helical" evidence="12">
    <location>
        <begin position="7"/>
        <end position="26"/>
    </location>
</feature>
<organism evidence="13 14">
    <name type="scientific">Methanobrevibacter woesei</name>
    <dbReference type="NCBI Taxonomy" id="190976"/>
    <lineage>
        <taxon>Archaea</taxon>
        <taxon>Methanobacteriati</taxon>
        <taxon>Methanobacteriota</taxon>
        <taxon>Methanomada group</taxon>
        <taxon>Methanobacteria</taxon>
        <taxon>Methanobacteriales</taxon>
        <taxon>Methanobacteriaceae</taxon>
        <taxon>Methanobrevibacter</taxon>
    </lineage>
</organism>
<sequence length="284" mass="31164">MNSYIEIIRPGNVVMAVIAVVLVAIVADSYTIPVLLGMLSVFFAISGGNVINDVFDYKIDSINRPDRPIPSGRISLENARKYAYLLFILSVLVSFITSYLVQSIYPTVVVLFAVIILYFYASNLKSTVLLGNFIVGFLTGLCFIFAGVIIGFDLGDMDLIGISSFLGFFALLMTFAREITKDIEDIEGDTAEGVKTFPIVYGAKTASYLAAFFAIVDCILCPLLYFTHIFNILYLIVIAVAVIIFLYGAVLLLQKQDSKTCHKVSKLLKIGMLIAFVSFVLGSI</sequence>
<dbReference type="GO" id="GO:0005886">
    <property type="term" value="C:plasma membrane"/>
    <property type="evidence" value="ECO:0007669"/>
    <property type="project" value="UniProtKB-SubCell"/>
</dbReference>
<dbReference type="NCBIfam" id="NF009523">
    <property type="entry name" value="PRK12884.1"/>
    <property type="match status" value="1"/>
</dbReference>
<feature type="transmembrane region" description="Helical" evidence="12">
    <location>
        <begin position="32"/>
        <end position="51"/>
    </location>
</feature>
<comment type="caution">
    <text evidence="13">The sequence shown here is derived from an EMBL/GenBank/DDBJ whole genome shotgun (WGS) entry which is preliminary data.</text>
</comment>
<dbReference type="CDD" id="cd13961">
    <property type="entry name" value="PT_UbiA_DGGGPS"/>
    <property type="match status" value="1"/>
</dbReference>
<keyword evidence="14" id="KW-1185">Reference proteome</keyword>
<dbReference type="InterPro" id="IPR044878">
    <property type="entry name" value="UbiA_sf"/>
</dbReference>
<feature type="transmembrane region" description="Helical" evidence="12">
    <location>
        <begin position="232"/>
        <end position="252"/>
    </location>
</feature>
<evidence type="ECO:0000256" key="5">
    <source>
        <dbReference type="ARBA" id="ARBA00022692"/>
    </source>
</evidence>
<dbReference type="EC" id="2.5.1.42" evidence="12"/>
<dbReference type="Proteomes" id="UP000245577">
    <property type="component" value="Unassembled WGS sequence"/>
</dbReference>
<feature type="transmembrane region" description="Helical" evidence="12">
    <location>
        <begin position="128"/>
        <end position="152"/>
    </location>
</feature>
<proteinExistence type="inferred from homology"/>
<dbReference type="InterPro" id="IPR050475">
    <property type="entry name" value="Prenyltransferase_related"/>
</dbReference>
<dbReference type="PANTHER" id="PTHR42723">
    <property type="entry name" value="CHLOROPHYLL SYNTHASE"/>
    <property type="match status" value="1"/>
</dbReference>
<name>A0A2U1S6X8_9EURY</name>